<accession>A0A6J4MNJ5</accession>
<sequence length="124" mass="13391">MGDVTPIGNREARRHWNRYVAEAREVYSEIELSPAVEADHEGAGHPADVIRVYVPTVERLNDLNQAEETGDVWKQLEVLLGDDTDRFRAVAADAPITALVKLMGDIIGDLGLSASPGNVPASSA</sequence>
<dbReference type="AlphaFoldDB" id="A0A6J4MNJ5"/>
<reference evidence="1" key="1">
    <citation type="submission" date="2020-02" db="EMBL/GenBank/DDBJ databases">
        <authorList>
            <person name="Meier V. D."/>
        </authorList>
    </citation>
    <scope>NUCLEOTIDE SEQUENCE</scope>
    <source>
        <strain evidence="1">AVDCRST_MAG68</strain>
    </source>
</reference>
<evidence type="ECO:0000313" key="1">
    <source>
        <dbReference type="EMBL" id="CAA9364436.1"/>
    </source>
</evidence>
<gene>
    <name evidence="1" type="ORF">AVDCRST_MAG68-5040</name>
</gene>
<name>A0A6J4MNJ5_9BACT</name>
<proteinExistence type="predicted"/>
<dbReference type="EMBL" id="CADCTW010000217">
    <property type="protein sequence ID" value="CAA9364436.1"/>
    <property type="molecule type" value="Genomic_DNA"/>
</dbReference>
<protein>
    <submittedName>
        <fullName evidence="1">Uncharacterized protein</fullName>
    </submittedName>
</protein>
<organism evidence="1">
    <name type="scientific">uncultured Gemmatimonadota bacterium</name>
    <dbReference type="NCBI Taxonomy" id="203437"/>
    <lineage>
        <taxon>Bacteria</taxon>
        <taxon>Pseudomonadati</taxon>
        <taxon>Gemmatimonadota</taxon>
        <taxon>environmental samples</taxon>
    </lineage>
</organism>